<evidence type="ECO:0000313" key="1">
    <source>
        <dbReference type="EMBL" id="MCU6795465.1"/>
    </source>
</evidence>
<reference evidence="1 2" key="1">
    <citation type="submission" date="2022-09" db="EMBL/GenBank/DDBJ databases">
        <authorList>
            <person name="Han X.L."/>
            <person name="Wang Q."/>
            <person name="Lu T."/>
        </authorList>
    </citation>
    <scope>NUCLEOTIDE SEQUENCE [LARGE SCALE GENOMIC DNA]</scope>
    <source>
        <strain evidence="1 2">WQ 127069</strain>
    </source>
</reference>
<dbReference type="Gene3D" id="1.20.120.450">
    <property type="entry name" value="dinb family like domain"/>
    <property type="match status" value="1"/>
</dbReference>
<dbReference type="EMBL" id="JAOQIO010000094">
    <property type="protein sequence ID" value="MCU6795465.1"/>
    <property type="molecule type" value="Genomic_DNA"/>
</dbReference>
<dbReference type="Proteomes" id="UP001652445">
    <property type="component" value="Unassembled WGS sequence"/>
</dbReference>
<name>A0ABT2ULD7_9BACL</name>
<evidence type="ECO:0000313" key="2">
    <source>
        <dbReference type="Proteomes" id="UP001652445"/>
    </source>
</evidence>
<accession>A0ABT2ULD7</accession>
<dbReference type="InterPro" id="IPR011466">
    <property type="entry name" value="DUF1572"/>
</dbReference>
<keyword evidence="2" id="KW-1185">Reference proteome</keyword>
<protein>
    <submittedName>
        <fullName evidence="1">DUF1572 domain-containing protein</fullName>
    </submittedName>
</protein>
<dbReference type="SUPFAM" id="SSF109854">
    <property type="entry name" value="DinB/YfiT-like putative metalloenzymes"/>
    <property type="match status" value="1"/>
</dbReference>
<comment type="caution">
    <text evidence="1">The sequence shown here is derived from an EMBL/GenBank/DDBJ whole genome shotgun (WGS) entry which is preliminary data.</text>
</comment>
<sequence length="167" mass="19229">MSIGSILLQTSIDTFKSAERLGYKTLLQLSYEELHLKPSPESNSIAIIVKHLHGNMLSRWTDFLTTDGEKPSRNRDAEFEEGYDTREALLEAWRSGWELTFETLQELKEEDLLSNITIRGEVHNVIQAISRQIQHYGYHVGQIVYIGKQIKDADWQQLSVPKKASRL</sequence>
<dbReference type="InterPro" id="IPR034660">
    <property type="entry name" value="DinB/YfiT-like"/>
</dbReference>
<gene>
    <name evidence="1" type="ORF">OB236_25460</name>
</gene>
<proteinExistence type="predicted"/>
<organism evidence="1 2">
    <name type="scientific">Paenibacillus baimaensis</name>
    <dbReference type="NCBI Taxonomy" id="2982185"/>
    <lineage>
        <taxon>Bacteria</taxon>
        <taxon>Bacillati</taxon>
        <taxon>Bacillota</taxon>
        <taxon>Bacilli</taxon>
        <taxon>Bacillales</taxon>
        <taxon>Paenibacillaceae</taxon>
        <taxon>Paenibacillus</taxon>
    </lineage>
</organism>
<dbReference type="RefSeq" id="WP_083689396.1">
    <property type="nucleotide sequence ID" value="NZ_JAOQIO010000094.1"/>
</dbReference>
<dbReference type="Pfam" id="PF07609">
    <property type="entry name" value="DUF1572"/>
    <property type="match status" value="1"/>
</dbReference>